<dbReference type="EMBL" id="BK015028">
    <property type="protein sequence ID" value="DAD87808.1"/>
    <property type="molecule type" value="Genomic_DNA"/>
</dbReference>
<organism evidence="2">
    <name type="scientific">Podoviridae sp. ctJYR5</name>
    <dbReference type="NCBI Taxonomy" id="2826551"/>
    <lineage>
        <taxon>Viruses</taxon>
        <taxon>Duplodnaviria</taxon>
        <taxon>Heunggongvirae</taxon>
        <taxon>Uroviricota</taxon>
        <taxon>Caudoviricetes</taxon>
    </lineage>
</organism>
<keyword evidence="1" id="KW-0812">Transmembrane</keyword>
<keyword evidence="1" id="KW-1133">Transmembrane helix</keyword>
<protein>
    <submittedName>
        <fullName evidence="2">Uncharacterized protein</fullName>
    </submittedName>
</protein>
<name>A0A8S5N013_9CAUD</name>
<sequence>MKMWENVNGELIWIDKEMGYQENERHNYVGNGTVCSCGDMRDHGRRLTAGGVAVGVAGGMIAAKAVSRVGSWLLWMAGILTLIMIFM</sequence>
<keyword evidence="1" id="KW-0472">Membrane</keyword>
<accession>A0A8S5N013</accession>
<evidence type="ECO:0000256" key="1">
    <source>
        <dbReference type="SAM" id="Phobius"/>
    </source>
</evidence>
<evidence type="ECO:0000313" key="2">
    <source>
        <dbReference type="EMBL" id="DAD87808.1"/>
    </source>
</evidence>
<feature type="transmembrane region" description="Helical" evidence="1">
    <location>
        <begin position="69"/>
        <end position="86"/>
    </location>
</feature>
<proteinExistence type="predicted"/>
<reference evidence="2" key="1">
    <citation type="journal article" date="2021" name="Proc. Natl. Acad. Sci. U.S.A.">
        <title>A Catalog of Tens of Thousands of Viruses from Human Metagenomes Reveals Hidden Associations with Chronic Diseases.</title>
        <authorList>
            <person name="Tisza M.J."/>
            <person name="Buck C.B."/>
        </authorList>
    </citation>
    <scope>NUCLEOTIDE SEQUENCE</scope>
    <source>
        <strain evidence="2">CtJYR5</strain>
    </source>
</reference>